<protein>
    <recommendedName>
        <fullName evidence="8">RNA helicase</fullName>
    </recommendedName>
</protein>
<sequence length="416" mass="45860">DVDAVGGGSSSSSCGETTRRKKKPRTSDPRGAPFMQMGAQMAPWQSQVMQVLSDFVERDADHMDLPKGFPLGGPQMLLLRQLAPAQNAVVVMQSNAAYLRRIKTKVARAGPFGAIKGIVKRHGGRMSVRLCVAVLESAYEDEKLLLEMCGMLGTWHQKLSLMQLRKQFKKAGLVFDKEYEWMALRGKRPGPESSSESEREGPPLPRHVVEVFAEDDAQVRSTLRLLRHALDEDTRRRERRAAARPDGAEDELLASSVRADGLPWWGDAPADHPLPSRAHARRAQVAKRKLPAYEMRDVVTEAMEQYPVVVVVGATGCGKSTQLPIAWYEWRKASNPEAQCKVICCQPRKIAAVSLAERVALENGQAVGGLVGYKIRFETKASRDTDVLYCTTGVLLRAMVRGRHPAVGGESPPETS</sequence>
<accession>A0ABN9RT49</accession>
<dbReference type="Proteomes" id="UP001189429">
    <property type="component" value="Unassembled WGS sequence"/>
</dbReference>
<dbReference type="CDD" id="cd17917">
    <property type="entry name" value="DEXHc_RHA-like"/>
    <property type="match status" value="1"/>
</dbReference>
<evidence type="ECO:0000256" key="4">
    <source>
        <dbReference type="ARBA" id="ARBA00022840"/>
    </source>
</evidence>
<name>A0ABN9RT49_9DINO</name>
<evidence type="ECO:0000256" key="5">
    <source>
        <dbReference type="SAM" id="MobiDB-lite"/>
    </source>
</evidence>
<feature type="non-terminal residue" evidence="6">
    <location>
        <position position="1"/>
    </location>
</feature>
<proteinExistence type="predicted"/>
<evidence type="ECO:0000313" key="6">
    <source>
        <dbReference type="EMBL" id="CAK0822297.1"/>
    </source>
</evidence>
<reference evidence="6" key="1">
    <citation type="submission" date="2023-10" db="EMBL/GenBank/DDBJ databases">
        <authorList>
            <person name="Chen Y."/>
            <person name="Shah S."/>
            <person name="Dougan E. K."/>
            <person name="Thang M."/>
            <person name="Chan C."/>
        </authorList>
    </citation>
    <scope>NUCLEOTIDE SEQUENCE [LARGE SCALE GENOMIC DNA]</scope>
</reference>
<dbReference type="EMBL" id="CAUYUJ010007892">
    <property type="protein sequence ID" value="CAK0822297.1"/>
    <property type="molecule type" value="Genomic_DNA"/>
</dbReference>
<dbReference type="PANTHER" id="PTHR18934">
    <property type="entry name" value="ATP-DEPENDENT RNA HELICASE"/>
    <property type="match status" value="1"/>
</dbReference>
<evidence type="ECO:0000256" key="1">
    <source>
        <dbReference type="ARBA" id="ARBA00022741"/>
    </source>
</evidence>
<dbReference type="SUPFAM" id="SSF52540">
    <property type="entry name" value="P-loop containing nucleoside triphosphate hydrolases"/>
    <property type="match status" value="1"/>
</dbReference>
<evidence type="ECO:0000256" key="2">
    <source>
        <dbReference type="ARBA" id="ARBA00022801"/>
    </source>
</evidence>
<dbReference type="PANTHER" id="PTHR18934:SF99">
    <property type="entry name" value="ATP-DEPENDENT RNA HELICASE DHX37-RELATED"/>
    <property type="match status" value="1"/>
</dbReference>
<comment type="caution">
    <text evidence="6">The sequence shown here is derived from an EMBL/GenBank/DDBJ whole genome shotgun (WGS) entry which is preliminary data.</text>
</comment>
<evidence type="ECO:0008006" key="8">
    <source>
        <dbReference type="Google" id="ProtNLM"/>
    </source>
</evidence>
<dbReference type="Gene3D" id="3.40.50.300">
    <property type="entry name" value="P-loop containing nucleotide triphosphate hydrolases"/>
    <property type="match status" value="1"/>
</dbReference>
<dbReference type="InterPro" id="IPR027417">
    <property type="entry name" value="P-loop_NTPase"/>
</dbReference>
<gene>
    <name evidence="6" type="ORF">PCOR1329_LOCUS23356</name>
</gene>
<keyword evidence="1" id="KW-0547">Nucleotide-binding</keyword>
<keyword evidence="7" id="KW-1185">Reference proteome</keyword>
<evidence type="ECO:0000313" key="7">
    <source>
        <dbReference type="Proteomes" id="UP001189429"/>
    </source>
</evidence>
<evidence type="ECO:0000256" key="3">
    <source>
        <dbReference type="ARBA" id="ARBA00022806"/>
    </source>
</evidence>
<keyword evidence="2" id="KW-0378">Hydrolase</keyword>
<keyword evidence="3" id="KW-0347">Helicase</keyword>
<keyword evidence="4" id="KW-0067">ATP-binding</keyword>
<organism evidence="6 7">
    <name type="scientific">Prorocentrum cordatum</name>
    <dbReference type="NCBI Taxonomy" id="2364126"/>
    <lineage>
        <taxon>Eukaryota</taxon>
        <taxon>Sar</taxon>
        <taxon>Alveolata</taxon>
        <taxon>Dinophyceae</taxon>
        <taxon>Prorocentrales</taxon>
        <taxon>Prorocentraceae</taxon>
        <taxon>Prorocentrum</taxon>
    </lineage>
</organism>
<feature type="region of interest" description="Disordered" evidence="5">
    <location>
        <begin position="1"/>
        <end position="35"/>
    </location>
</feature>